<gene>
    <name evidence="1" type="primary">hli7</name>
    <name evidence="1" type="ordered locus">SYNW1331</name>
</gene>
<dbReference type="AlphaFoldDB" id="Q7U6K7"/>
<dbReference type="HOGENOM" id="CLU_2738642_0_0_3"/>
<sequence length="77" mass="8500">MFAAMTRPAFQYEQPERFGESLTTARPWNKSALTFVERLNGRAAMVGFSAAVLGELFTGQGIVGQLTGVVRWYLELG</sequence>
<dbReference type="eggNOG" id="ENOG50323AY">
    <property type="taxonomic scope" value="Bacteria"/>
</dbReference>
<organism evidence="1 2">
    <name type="scientific">Parasynechococcus marenigrum (strain WH8102)</name>
    <dbReference type="NCBI Taxonomy" id="84588"/>
    <lineage>
        <taxon>Bacteria</taxon>
        <taxon>Bacillati</taxon>
        <taxon>Cyanobacteriota</taxon>
        <taxon>Cyanophyceae</taxon>
        <taxon>Synechococcales</taxon>
        <taxon>Prochlorococcaceae</taxon>
        <taxon>Parasynechococcus</taxon>
        <taxon>Parasynechococcus marenigrum</taxon>
    </lineage>
</organism>
<name>Q7U6K7_PARMW</name>
<reference evidence="1 2" key="1">
    <citation type="journal article" date="2003" name="Nature">
        <title>The genome of a motile marine Synechococcus.</title>
        <authorList>
            <person name="Palenik B."/>
            <person name="Brahamsha B."/>
            <person name="Larimer F."/>
            <person name="Land M."/>
            <person name="Hauser L."/>
            <person name="Chain P."/>
            <person name="Lamerdin J."/>
            <person name="Regala W."/>
            <person name="Allen E.A."/>
            <person name="McCarren J."/>
            <person name="Paulsen I."/>
            <person name="Dufresne A."/>
            <person name="Partensky F."/>
            <person name="Webb E."/>
            <person name="Waterbury J."/>
        </authorList>
    </citation>
    <scope>NUCLEOTIDE SEQUENCE [LARGE SCALE GENOMIC DNA]</scope>
    <source>
        <strain evidence="1 2">WH8102</strain>
    </source>
</reference>
<dbReference type="STRING" id="84588.SYNW1331"/>
<accession>Q7U6K7</accession>
<dbReference type="Proteomes" id="UP000001422">
    <property type="component" value="Chromosome"/>
</dbReference>
<dbReference type="EMBL" id="BX569692">
    <property type="protein sequence ID" value="CAE07846.1"/>
    <property type="molecule type" value="Genomic_DNA"/>
</dbReference>
<keyword evidence="2" id="KW-1185">Reference proteome</keyword>
<dbReference type="KEGG" id="syw:SYNW1331"/>
<dbReference type="Gene3D" id="1.10.3460.10">
    <property type="entry name" value="Chlorophyll a/b binding protein domain"/>
    <property type="match status" value="1"/>
</dbReference>
<dbReference type="SUPFAM" id="SSF103511">
    <property type="entry name" value="Chlorophyll a-b binding protein"/>
    <property type="match status" value="1"/>
</dbReference>
<evidence type="ECO:0000313" key="1">
    <source>
        <dbReference type="EMBL" id="CAE07846.1"/>
    </source>
</evidence>
<proteinExistence type="predicted"/>
<protein>
    <submittedName>
        <fullName evidence="1">Possible high light inducible protein</fullName>
    </submittedName>
</protein>
<evidence type="ECO:0000313" key="2">
    <source>
        <dbReference type="Proteomes" id="UP000001422"/>
    </source>
</evidence>